<gene>
    <name evidence="1" type="ORF">QRD43_08010</name>
</gene>
<dbReference type="EMBL" id="JASVDS010000002">
    <property type="protein sequence ID" value="MDL5031851.1"/>
    <property type="molecule type" value="Genomic_DNA"/>
</dbReference>
<reference evidence="1 2" key="1">
    <citation type="submission" date="2023-06" db="EMBL/GenBank/DDBJ databases">
        <title>Pelomonas sp. APW6 16S ribosomal RNA gene genome sequencing and assembly.</title>
        <authorList>
            <person name="Woo H."/>
        </authorList>
    </citation>
    <scope>NUCLEOTIDE SEQUENCE [LARGE SCALE GENOMIC DNA]</scope>
    <source>
        <strain evidence="1 2">APW6</strain>
    </source>
</reference>
<dbReference type="InterPro" id="IPR029063">
    <property type="entry name" value="SAM-dependent_MTases_sf"/>
</dbReference>
<name>A0ABT7LG69_9BURK</name>
<dbReference type="RefSeq" id="WP_285981962.1">
    <property type="nucleotide sequence ID" value="NZ_JASVDS010000002.1"/>
</dbReference>
<evidence type="ECO:0000313" key="2">
    <source>
        <dbReference type="Proteomes" id="UP001238603"/>
    </source>
</evidence>
<proteinExistence type="predicted"/>
<dbReference type="SUPFAM" id="SSF53335">
    <property type="entry name" value="S-adenosyl-L-methionine-dependent methyltransferases"/>
    <property type="match status" value="1"/>
</dbReference>
<accession>A0ABT7LG69</accession>
<dbReference type="Proteomes" id="UP001238603">
    <property type="component" value="Unassembled WGS sequence"/>
</dbReference>
<keyword evidence="2" id="KW-1185">Reference proteome</keyword>
<protein>
    <submittedName>
        <fullName evidence="1">DUF3052 domain-containing protein</fullName>
    </submittedName>
</protein>
<comment type="caution">
    <text evidence="1">The sequence shown here is derived from an EMBL/GenBank/DDBJ whole genome shotgun (WGS) entry which is preliminary data.</text>
</comment>
<evidence type="ECO:0000313" key="1">
    <source>
        <dbReference type="EMBL" id="MDL5031851.1"/>
    </source>
</evidence>
<sequence>MTPAGYSGTPLARKLGLEDGQRLLLLGAPPGYLDTTLVPRPPALTFVETASPAVDIAHAFLSDAESLAALLRDWRRTLRPDAVVWISWPKKASRVPTTITEDVIREQALPLGWVDVKVCAVDAVWSGLKLVVRQALR</sequence>
<organism evidence="1 2">
    <name type="scientific">Roseateles subflavus</name>
    <dbReference type="NCBI Taxonomy" id="3053353"/>
    <lineage>
        <taxon>Bacteria</taxon>
        <taxon>Pseudomonadati</taxon>
        <taxon>Pseudomonadota</taxon>
        <taxon>Betaproteobacteria</taxon>
        <taxon>Burkholderiales</taxon>
        <taxon>Sphaerotilaceae</taxon>
        <taxon>Roseateles</taxon>
    </lineage>
</organism>